<dbReference type="RefSeq" id="WP_066494361.1">
    <property type="nucleotide sequence ID" value="NZ_CP013388.1"/>
</dbReference>
<sequence length="348" mass="36970">MRPIPIDRATGALLRAVGAGRRLALDTGALTLRFRRAGGDGLIVSARTGDGPVRLWVDAAPWCRWIEPVLSVPDWDAVPVELRGALAAWTCACIEPDLASFGVAWLHADAIECGACPVEPAWSLGIEREHASLDMRIVDAPLAWLERLADRLAPLQTNPPRDSLHDSLYDSPPDSRAATPTVRLALAAGWSSVDTATLARVQPGDALLLQHAYAAADGELALFADRPLATVLGCRTGPYTIGTTMDTFDDWLDVDVAHSLAPDAPDALDSPDMQPLRLDAHVRVVAQVATIDVPLARLASLRAGDVLDGPAQPDGLVTLQVAGKPFARGTLLDVGGRLAVRIEHLLPA</sequence>
<dbReference type="InterPro" id="IPR001543">
    <property type="entry name" value="FliN-like_C"/>
</dbReference>
<dbReference type="Pfam" id="PF01052">
    <property type="entry name" value="FliMN_C"/>
    <property type="match status" value="1"/>
</dbReference>
<proteinExistence type="predicted"/>
<dbReference type="InterPro" id="IPR013385">
    <property type="entry name" value="T3SS_SpaO/YscQ/SpaO"/>
</dbReference>
<dbReference type="NCBIfam" id="TIGR02551">
    <property type="entry name" value="SpaO_YscQ"/>
    <property type="match status" value="1"/>
</dbReference>
<reference evidence="3 4" key="1">
    <citation type="submission" date="2015-12" db="EMBL/GenBank/DDBJ databases">
        <title>Diversity of Burkholderia near neighbor genomes.</title>
        <authorList>
            <person name="Sahl J."/>
            <person name="Wagner D."/>
            <person name="Keim P."/>
        </authorList>
    </citation>
    <scope>NUCLEOTIDE SEQUENCE [LARGE SCALE GENOMIC DNA]</scope>
    <source>
        <strain evidence="3 4">BDU8</strain>
    </source>
</reference>
<dbReference type="AlphaFoldDB" id="A0A1B4FUD6"/>
<organism evidence="3 4">
    <name type="scientific">Burkholderia mayonis</name>
    <dbReference type="NCBI Taxonomy" id="1385591"/>
    <lineage>
        <taxon>Bacteria</taxon>
        <taxon>Pseudomonadati</taxon>
        <taxon>Pseudomonadota</taxon>
        <taxon>Betaproteobacteria</taxon>
        <taxon>Burkholderiales</taxon>
        <taxon>Burkholderiaceae</taxon>
        <taxon>Burkholderia</taxon>
        <taxon>pseudomallei group</taxon>
    </lineage>
</organism>
<dbReference type="Gene3D" id="2.30.330.10">
    <property type="entry name" value="SpoA-like"/>
    <property type="match status" value="1"/>
</dbReference>
<accession>A0A1B4FUD6</accession>
<gene>
    <name evidence="3" type="ORF">WS71_08190</name>
</gene>
<name>A0A1B4FUD6_9BURK</name>
<evidence type="ECO:0000259" key="2">
    <source>
        <dbReference type="Pfam" id="PF01052"/>
    </source>
</evidence>
<feature type="region of interest" description="Disordered" evidence="1">
    <location>
        <begin position="156"/>
        <end position="176"/>
    </location>
</feature>
<dbReference type="InterPro" id="IPR036429">
    <property type="entry name" value="SpoA-like_sf"/>
</dbReference>
<evidence type="ECO:0000313" key="3">
    <source>
        <dbReference type="EMBL" id="AOJ07290.1"/>
    </source>
</evidence>
<protein>
    <submittedName>
        <fullName evidence="3">Translocation protein in type III secretion</fullName>
    </submittedName>
</protein>
<evidence type="ECO:0000313" key="4">
    <source>
        <dbReference type="Proteomes" id="UP000067711"/>
    </source>
</evidence>
<dbReference type="SUPFAM" id="SSF101801">
    <property type="entry name" value="Surface presentation of antigens (SPOA)"/>
    <property type="match status" value="1"/>
</dbReference>
<dbReference type="EMBL" id="CP013388">
    <property type="protein sequence ID" value="AOJ07290.1"/>
    <property type="molecule type" value="Genomic_DNA"/>
</dbReference>
<evidence type="ECO:0000256" key="1">
    <source>
        <dbReference type="SAM" id="MobiDB-lite"/>
    </source>
</evidence>
<feature type="domain" description="Flagellar motor switch protein FliN-like C-terminal" evidence="2">
    <location>
        <begin position="279"/>
        <end position="345"/>
    </location>
</feature>
<dbReference type="GO" id="GO:0030254">
    <property type="term" value="P:protein secretion by the type III secretion system"/>
    <property type="evidence" value="ECO:0007669"/>
    <property type="project" value="InterPro"/>
</dbReference>
<dbReference type="Proteomes" id="UP000067711">
    <property type="component" value="Chromosome 2"/>
</dbReference>